<organism evidence="1">
    <name type="scientific">Anguilla anguilla</name>
    <name type="common">European freshwater eel</name>
    <name type="synonym">Muraena anguilla</name>
    <dbReference type="NCBI Taxonomy" id="7936"/>
    <lineage>
        <taxon>Eukaryota</taxon>
        <taxon>Metazoa</taxon>
        <taxon>Chordata</taxon>
        <taxon>Craniata</taxon>
        <taxon>Vertebrata</taxon>
        <taxon>Euteleostomi</taxon>
        <taxon>Actinopterygii</taxon>
        <taxon>Neopterygii</taxon>
        <taxon>Teleostei</taxon>
        <taxon>Anguilliformes</taxon>
        <taxon>Anguillidae</taxon>
        <taxon>Anguilla</taxon>
    </lineage>
</organism>
<reference evidence="1" key="1">
    <citation type="submission" date="2014-11" db="EMBL/GenBank/DDBJ databases">
        <authorList>
            <person name="Amaro Gonzalez C."/>
        </authorList>
    </citation>
    <scope>NUCLEOTIDE SEQUENCE</scope>
</reference>
<dbReference type="AlphaFoldDB" id="A0A0E9TKU9"/>
<proteinExistence type="predicted"/>
<dbReference type="EMBL" id="GBXM01054293">
    <property type="protein sequence ID" value="JAH54284.1"/>
    <property type="molecule type" value="Transcribed_RNA"/>
</dbReference>
<protein>
    <submittedName>
        <fullName evidence="1">Uncharacterized protein</fullName>
    </submittedName>
</protein>
<evidence type="ECO:0000313" key="1">
    <source>
        <dbReference type="EMBL" id="JAH54284.1"/>
    </source>
</evidence>
<sequence length="18" mass="2307">MQHTLKNRTKLEKERHTR</sequence>
<name>A0A0E9TKU9_ANGAN</name>
<reference evidence="1" key="2">
    <citation type="journal article" date="2015" name="Fish Shellfish Immunol.">
        <title>Early steps in the European eel (Anguilla anguilla)-Vibrio vulnificus interaction in the gills: Role of the RtxA13 toxin.</title>
        <authorList>
            <person name="Callol A."/>
            <person name="Pajuelo D."/>
            <person name="Ebbesson L."/>
            <person name="Teles M."/>
            <person name="MacKenzie S."/>
            <person name="Amaro C."/>
        </authorList>
    </citation>
    <scope>NUCLEOTIDE SEQUENCE</scope>
</reference>
<accession>A0A0E9TKU9</accession>